<dbReference type="AlphaFoldDB" id="A0A8J3BJ51"/>
<gene>
    <name evidence="1" type="ORF">GCM10007962_10870</name>
</gene>
<evidence type="ECO:0000313" key="2">
    <source>
        <dbReference type="Proteomes" id="UP000612329"/>
    </source>
</evidence>
<organism evidence="1 2">
    <name type="scientific">Yeosuana aromativorans</name>
    <dbReference type="NCBI Taxonomy" id="288019"/>
    <lineage>
        <taxon>Bacteria</taxon>
        <taxon>Pseudomonadati</taxon>
        <taxon>Bacteroidota</taxon>
        <taxon>Flavobacteriia</taxon>
        <taxon>Flavobacteriales</taxon>
        <taxon>Flavobacteriaceae</taxon>
        <taxon>Yeosuana</taxon>
    </lineage>
</organism>
<dbReference type="EMBL" id="BMNR01000002">
    <property type="protein sequence ID" value="GGK18521.1"/>
    <property type="molecule type" value="Genomic_DNA"/>
</dbReference>
<dbReference type="InterPro" id="IPR058060">
    <property type="entry name" value="HYC_CC_PP"/>
</dbReference>
<dbReference type="RefSeq" id="WP_188650819.1">
    <property type="nucleotide sequence ID" value="NZ_BMNR01000002.1"/>
</dbReference>
<protein>
    <recommendedName>
        <fullName evidence="3">Secreted protein</fullName>
    </recommendedName>
</protein>
<reference evidence="1" key="2">
    <citation type="submission" date="2020-09" db="EMBL/GenBank/DDBJ databases">
        <authorList>
            <person name="Sun Q."/>
            <person name="Ohkuma M."/>
        </authorList>
    </citation>
    <scope>NUCLEOTIDE SEQUENCE</scope>
    <source>
        <strain evidence="1">JCM 12862</strain>
    </source>
</reference>
<dbReference type="Proteomes" id="UP000612329">
    <property type="component" value="Unassembled WGS sequence"/>
</dbReference>
<proteinExistence type="predicted"/>
<reference evidence="1" key="1">
    <citation type="journal article" date="2014" name="Int. J. Syst. Evol. Microbiol.">
        <title>Complete genome sequence of Corynebacterium casei LMG S-19264T (=DSM 44701T), isolated from a smear-ripened cheese.</title>
        <authorList>
            <consortium name="US DOE Joint Genome Institute (JGI-PGF)"/>
            <person name="Walter F."/>
            <person name="Albersmeier A."/>
            <person name="Kalinowski J."/>
            <person name="Ruckert C."/>
        </authorList>
    </citation>
    <scope>NUCLEOTIDE SEQUENCE</scope>
    <source>
        <strain evidence="1">JCM 12862</strain>
    </source>
</reference>
<evidence type="ECO:0008006" key="3">
    <source>
        <dbReference type="Google" id="ProtNLM"/>
    </source>
</evidence>
<dbReference type="NCBIfam" id="NF047658">
    <property type="entry name" value="HYC_CC_PP"/>
    <property type="match status" value="1"/>
</dbReference>
<sequence>MKKFFSNIAVFFLIALVLFSSVSFTVEKHLCGGHVFSESFFGNAEKCGMDEGKCELASNIPSYSKKTCCEEEIQLKNGSIFEKEPILKLNNQQQNFIVFNLIDAVLFYPKENRAIHFKNYFPPPNTHDFNILYQVFRI</sequence>
<keyword evidence="2" id="KW-1185">Reference proteome</keyword>
<comment type="caution">
    <text evidence="1">The sequence shown here is derived from an EMBL/GenBank/DDBJ whole genome shotgun (WGS) entry which is preliminary data.</text>
</comment>
<name>A0A8J3BJ51_9FLAO</name>
<dbReference type="InterPro" id="IPR058512">
    <property type="entry name" value="DUF8199"/>
</dbReference>
<evidence type="ECO:0000313" key="1">
    <source>
        <dbReference type="EMBL" id="GGK18521.1"/>
    </source>
</evidence>
<accession>A0A8J3BJ51</accession>
<dbReference type="Pfam" id="PF26622">
    <property type="entry name" value="DUF8199"/>
    <property type="match status" value="1"/>
</dbReference>